<proteinExistence type="predicted"/>
<dbReference type="Gene3D" id="1.20.1270.70">
    <property type="entry name" value="Designed single chain three-helix bundle"/>
    <property type="match status" value="1"/>
</dbReference>
<keyword evidence="1" id="KW-0175">Coiled coil</keyword>
<keyword evidence="5" id="KW-1185">Reference proteome</keyword>
<evidence type="ECO:0000313" key="4">
    <source>
        <dbReference type="EMBL" id="KTD81721.1"/>
    </source>
</evidence>
<feature type="transmembrane region" description="Helical" evidence="3">
    <location>
        <begin position="52"/>
        <end position="74"/>
    </location>
</feature>
<dbReference type="PATRIC" id="fig|45076.6.peg.555"/>
<keyword evidence="3" id="KW-0472">Membrane</keyword>
<evidence type="ECO:0000256" key="2">
    <source>
        <dbReference type="SAM" id="MobiDB-lite"/>
    </source>
</evidence>
<keyword evidence="3" id="KW-0812">Transmembrane</keyword>
<dbReference type="AlphaFoldDB" id="A0A0W1AK71"/>
<comment type="caution">
    <text evidence="4">The sequence shown here is derived from an EMBL/GenBank/DDBJ whole genome shotgun (WGS) entry which is preliminary data.</text>
</comment>
<dbReference type="STRING" id="45076.Lwor_0503"/>
<dbReference type="Proteomes" id="UP000054662">
    <property type="component" value="Unassembled WGS sequence"/>
</dbReference>
<feature type="region of interest" description="Disordered" evidence="2">
    <location>
        <begin position="22"/>
        <end position="44"/>
    </location>
</feature>
<evidence type="ECO:0000256" key="3">
    <source>
        <dbReference type="SAM" id="Phobius"/>
    </source>
</evidence>
<keyword evidence="3" id="KW-1133">Transmembrane helix</keyword>
<sequence>MAEHDQDNDEYQFAELDSLGNESFDESGLTQGSPMSSTQEQTADKKNIKRNALIAVALVVLAMVLYKFIGYLFFSGTSESVPTKAVVPPMTQMTQTQTAPVITPAPVQPIQQVQQIDTQAQRELSDKISALEASQRSLRADLSALNEQIGTINNNVNNLNSQIANLSQTMNVLSSQMAKQSEVVGVLIARTAPKKPKPVVRYTPQRINYAIQAVIPGRAWLIGSNGSTITVREGTKIAGYGMVKLIDSIQGRVLTSSGQVIKFSQDDS</sequence>
<feature type="coiled-coil region" evidence="1">
    <location>
        <begin position="128"/>
        <end position="176"/>
    </location>
</feature>
<feature type="compositionally biased region" description="Polar residues" evidence="2">
    <location>
        <begin position="28"/>
        <end position="41"/>
    </location>
</feature>
<evidence type="ECO:0000256" key="1">
    <source>
        <dbReference type="SAM" id="Coils"/>
    </source>
</evidence>
<reference evidence="4 5" key="1">
    <citation type="submission" date="2015-11" db="EMBL/GenBank/DDBJ databases">
        <title>Genomic analysis of 38 Legionella species identifies large and diverse effector repertoires.</title>
        <authorList>
            <person name="Burstein D."/>
            <person name="Amaro F."/>
            <person name="Zusman T."/>
            <person name="Lifshitz Z."/>
            <person name="Cohen O."/>
            <person name="Gilbert J.A."/>
            <person name="Pupko T."/>
            <person name="Shuman H.A."/>
            <person name="Segal G."/>
        </authorList>
    </citation>
    <scope>NUCLEOTIDE SEQUENCE [LARGE SCALE GENOMIC DNA]</scope>
    <source>
        <strain evidence="4 5">ATCC 49508</strain>
    </source>
</reference>
<dbReference type="NCBIfam" id="NF038218">
    <property type="entry name" value="IcmG_DotF_IVB"/>
    <property type="match status" value="1"/>
</dbReference>
<gene>
    <name evidence="4" type="ORF">Lwor_0503</name>
</gene>
<dbReference type="EMBL" id="LNZC01000003">
    <property type="protein sequence ID" value="KTD81721.1"/>
    <property type="molecule type" value="Genomic_DNA"/>
</dbReference>
<dbReference type="OrthoDB" id="5622044at2"/>
<accession>A0A0W1AK71</accession>
<evidence type="ECO:0000313" key="5">
    <source>
        <dbReference type="Proteomes" id="UP000054662"/>
    </source>
</evidence>
<organism evidence="4 5">
    <name type="scientific">Legionella worsleiensis</name>
    <dbReference type="NCBI Taxonomy" id="45076"/>
    <lineage>
        <taxon>Bacteria</taxon>
        <taxon>Pseudomonadati</taxon>
        <taxon>Pseudomonadota</taxon>
        <taxon>Gammaproteobacteria</taxon>
        <taxon>Legionellales</taxon>
        <taxon>Legionellaceae</taxon>
        <taxon>Legionella</taxon>
    </lineage>
</organism>
<name>A0A0W1AK71_9GAMM</name>
<protein>
    <submittedName>
        <fullName evidence="4">Protein IcmG (DotF)</fullName>
    </submittedName>
</protein>